<evidence type="ECO:0000313" key="1">
    <source>
        <dbReference type="EMBL" id="SIS95652.1"/>
    </source>
</evidence>
<dbReference type="PROSITE" id="PS51257">
    <property type="entry name" value="PROKAR_LIPOPROTEIN"/>
    <property type="match status" value="1"/>
</dbReference>
<reference evidence="2" key="1">
    <citation type="submission" date="2017-01" db="EMBL/GenBank/DDBJ databases">
        <authorList>
            <person name="Varghese N."/>
            <person name="Submissions S."/>
        </authorList>
    </citation>
    <scope>NUCLEOTIDE SEQUENCE [LARGE SCALE GENOMIC DNA]</scope>
    <source>
        <strain evidence="2">DSM 23145</strain>
    </source>
</reference>
<protein>
    <recommendedName>
        <fullName evidence="3">MlpB protein</fullName>
    </recommendedName>
</protein>
<organism evidence="1 2">
    <name type="scientific">Kaistella chaponensis</name>
    <dbReference type="NCBI Taxonomy" id="713588"/>
    <lineage>
        <taxon>Bacteria</taxon>
        <taxon>Pseudomonadati</taxon>
        <taxon>Bacteroidota</taxon>
        <taxon>Flavobacteriia</taxon>
        <taxon>Flavobacteriales</taxon>
        <taxon>Weeksellaceae</taxon>
        <taxon>Chryseobacterium group</taxon>
        <taxon>Kaistella</taxon>
    </lineage>
</organism>
<sequence>MKNLAFGIMAVLAVFLYSCNSPETNKNAAVVNAGVTNNQPKTGDLVPNDEVCMVNNAYMGKKQLEVKHDGKTYYGCCENCKLRIPQEENARMAYDPISHQLIDKATAIIAISDKNDNVVYFENKANYEAFFNNK</sequence>
<dbReference type="AlphaFoldDB" id="A0A1N7NBG8"/>
<proteinExistence type="predicted"/>
<dbReference type="RefSeq" id="WP_076387996.1">
    <property type="nucleotide sequence ID" value="NZ_FTOI01000013.1"/>
</dbReference>
<dbReference type="EMBL" id="FTOI01000013">
    <property type="protein sequence ID" value="SIS95652.1"/>
    <property type="molecule type" value="Genomic_DNA"/>
</dbReference>
<accession>A0A1N7NBG8</accession>
<dbReference type="Proteomes" id="UP000185839">
    <property type="component" value="Unassembled WGS sequence"/>
</dbReference>
<dbReference type="OrthoDB" id="1122197at2"/>
<gene>
    <name evidence="1" type="ORF">SAMN05421789_11343</name>
</gene>
<evidence type="ECO:0000313" key="2">
    <source>
        <dbReference type="Proteomes" id="UP000185839"/>
    </source>
</evidence>
<dbReference type="STRING" id="713588.SAMN05421789_11343"/>
<keyword evidence="2" id="KW-1185">Reference proteome</keyword>
<name>A0A1N7NBG8_9FLAO</name>
<evidence type="ECO:0008006" key="3">
    <source>
        <dbReference type="Google" id="ProtNLM"/>
    </source>
</evidence>